<keyword evidence="3" id="KW-1185">Reference proteome</keyword>
<keyword evidence="1" id="KW-0732">Signal</keyword>
<protein>
    <recommendedName>
        <fullName evidence="4">Secreted protein</fullName>
    </recommendedName>
</protein>
<evidence type="ECO:0000313" key="2">
    <source>
        <dbReference type="EMBL" id="OAG06139.1"/>
    </source>
</evidence>
<proteinExistence type="predicted"/>
<dbReference type="EMBL" id="KV441552">
    <property type="protein sequence ID" value="OAG06139.1"/>
    <property type="molecule type" value="Genomic_DNA"/>
</dbReference>
<feature type="chain" id="PRO_5008058179" description="Secreted protein" evidence="1">
    <location>
        <begin position="29"/>
        <end position="149"/>
    </location>
</feature>
<evidence type="ECO:0008006" key="4">
    <source>
        <dbReference type="Google" id="ProtNLM"/>
    </source>
</evidence>
<dbReference type="InParanoid" id="A0A177CH12"/>
<dbReference type="GeneID" id="28770782"/>
<evidence type="ECO:0000256" key="1">
    <source>
        <dbReference type="SAM" id="SignalP"/>
    </source>
</evidence>
<organism evidence="2 3">
    <name type="scientific">Paraphaeosphaeria sporulosa</name>
    <dbReference type="NCBI Taxonomy" id="1460663"/>
    <lineage>
        <taxon>Eukaryota</taxon>
        <taxon>Fungi</taxon>
        <taxon>Dikarya</taxon>
        <taxon>Ascomycota</taxon>
        <taxon>Pezizomycotina</taxon>
        <taxon>Dothideomycetes</taxon>
        <taxon>Pleosporomycetidae</taxon>
        <taxon>Pleosporales</taxon>
        <taxon>Massarineae</taxon>
        <taxon>Didymosphaeriaceae</taxon>
        <taxon>Paraphaeosphaeria</taxon>
    </lineage>
</organism>
<gene>
    <name evidence="2" type="ORF">CC84DRAFT_750942</name>
</gene>
<dbReference type="RefSeq" id="XP_018036504.1">
    <property type="nucleotide sequence ID" value="XM_018187296.1"/>
</dbReference>
<reference evidence="2 3" key="1">
    <citation type="submission" date="2016-05" db="EMBL/GenBank/DDBJ databases">
        <title>Comparative analysis of secretome profiles of manganese(II)-oxidizing ascomycete fungi.</title>
        <authorList>
            <consortium name="DOE Joint Genome Institute"/>
            <person name="Zeiner C.A."/>
            <person name="Purvine S.O."/>
            <person name="Zink E.M."/>
            <person name="Wu S."/>
            <person name="Pasa-Tolic L."/>
            <person name="Chaput D.L."/>
            <person name="Haridas S."/>
            <person name="Grigoriev I.V."/>
            <person name="Santelli C.M."/>
            <person name="Hansel C.M."/>
        </authorList>
    </citation>
    <scope>NUCLEOTIDE SEQUENCE [LARGE SCALE GENOMIC DNA]</scope>
    <source>
        <strain evidence="2 3">AP3s5-JAC2a</strain>
    </source>
</reference>
<dbReference type="PROSITE" id="PS51257">
    <property type="entry name" value="PROKAR_LIPOPROTEIN"/>
    <property type="match status" value="1"/>
</dbReference>
<feature type="signal peptide" evidence="1">
    <location>
        <begin position="1"/>
        <end position="28"/>
    </location>
</feature>
<accession>A0A177CH12</accession>
<evidence type="ECO:0000313" key="3">
    <source>
        <dbReference type="Proteomes" id="UP000077069"/>
    </source>
</evidence>
<sequence length="149" mass="16711">MRRSPSSGLTAVPAIHMWLLSCPPACLSIVQPTGLKIVCQMPHAWQEPENGARPRAVRQLFDIWMVHARRSSESHKHPSMILGSSRACTRVIKGLTIQQSKARARFRIPSTVRPPEIGLRQQSFSARICPHVNPRFDEDVQEGVLNFVA</sequence>
<dbReference type="AlphaFoldDB" id="A0A177CH12"/>
<dbReference type="Proteomes" id="UP000077069">
    <property type="component" value="Unassembled WGS sequence"/>
</dbReference>
<name>A0A177CH12_9PLEO</name>